<sequence>MQGTSHAATSTEPRDGDVLHGRYSIQHIGWHPDPDAPWVSWPDQLRSLQQHMGLGRYSITSLEKVASLQQLQEAVAQDASLWINGTGPNDPPLTDLQQVLQQANAGELQSLLCGKRGVVMVQLYVGWDAADSATAVARQPLFRPLVGRLLQEALAHPGLKMIISTISDGLGLTAILYADKEPFASRAKHLASFGAQAGLIAGSAYYQYLVGAILGYKPENIVHHIQSRQSGVPGDTIAQVERMVTRDLAKLSKVKARLPWNAPQHDRRGKRKAQK</sequence>
<dbReference type="EMBL" id="JALJOR010000001">
    <property type="protein sequence ID" value="KAK9830163.1"/>
    <property type="molecule type" value="Genomic_DNA"/>
</dbReference>
<reference evidence="1 2" key="1">
    <citation type="journal article" date="2024" name="Nat. Commun.">
        <title>Phylogenomics reveals the evolutionary origins of lichenization in chlorophyte algae.</title>
        <authorList>
            <person name="Puginier C."/>
            <person name="Libourel C."/>
            <person name="Otte J."/>
            <person name="Skaloud P."/>
            <person name="Haon M."/>
            <person name="Grisel S."/>
            <person name="Petersen M."/>
            <person name="Berrin J.G."/>
            <person name="Delaux P.M."/>
            <person name="Dal Grande F."/>
            <person name="Keller J."/>
        </authorList>
    </citation>
    <scope>NUCLEOTIDE SEQUENCE [LARGE SCALE GENOMIC DNA]</scope>
    <source>
        <strain evidence="1 2">SAG 2043</strain>
    </source>
</reference>
<accession>A0AAW1R8T1</accession>
<name>A0AAW1R8T1_9CHLO</name>
<organism evidence="1 2">
    <name type="scientific">[Myrmecia] bisecta</name>
    <dbReference type="NCBI Taxonomy" id="41462"/>
    <lineage>
        <taxon>Eukaryota</taxon>
        <taxon>Viridiplantae</taxon>
        <taxon>Chlorophyta</taxon>
        <taxon>core chlorophytes</taxon>
        <taxon>Trebouxiophyceae</taxon>
        <taxon>Trebouxiales</taxon>
        <taxon>Trebouxiaceae</taxon>
        <taxon>Myrmecia</taxon>
    </lineage>
</organism>
<proteinExistence type="predicted"/>
<keyword evidence="2" id="KW-1185">Reference proteome</keyword>
<evidence type="ECO:0000313" key="2">
    <source>
        <dbReference type="Proteomes" id="UP001489004"/>
    </source>
</evidence>
<gene>
    <name evidence="1" type="ORF">WJX72_010083</name>
</gene>
<dbReference type="Proteomes" id="UP001489004">
    <property type="component" value="Unassembled WGS sequence"/>
</dbReference>
<comment type="caution">
    <text evidence="1">The sequence shown here is derived from an EMBL/GenBank/DDBJ whole genome shotgun (WGS) entry which is preliminary data.</text>
</comment>
<evidence type="ECO:0000313" key="1">
    <source>
        <dbReference type="EMBL" id="KAK9830163.1"/>
    </source>
</evidence>
<protein>
    <submittedName>
        <fullName evidence="1">Uncharacterized protein</fullName>
    </submittedName>
</protein>
<dbReference type="AlphaFoldDB" id="A0AAW1R8T1"/>